<dbReference type="AlphaFoldDB" id="A0A1G2SZX3"/>
<reference evidence="1 2" key="1">
    <citation type="journal article" date="2016" name="Nat. Commun.">
        <title>Thousands of microbial genomes shed light on interconnected biogeochemical processes in an aquifer system.</title>
        <authorList>
            <person name="Anantharaman K."/>
            <person name="Brown C.T."/>
            <person name="Hug L.A."/>
            <person name="Sharon I."/>
            <person name="Castelle C.J."/>
            <person name="Probst A.J."/>
            <person name="Thomas B.C."/>
            <person name="Singh A."/>
            <person name="Wilkins M.J."/>
            <person name="Karaoz U."/>
            <person name="Brodie E.L."/>
            <person name="Williams K.H."/>
            <person name="Hubbard S.S."/>
            <person name="Banfield J.F."/>
        </authorList>
    </citation>
    <scope>NUCLEOTIDE SEQUENCE [LARGE SCALE GENOMIC DNA]</scope>
</reference>
<dbReference type="InterPro" id="IPR002698">
    <property type="entry name" value="FTHF_cligase"/>
</dbReference>
<dbReference type="InterPro" id="IPR024185">
    <property type="entry name" value="FTHF_cligase-like_sf"/>
</dbReference>
<organism evidence="1 2">
    <name type="scientific">Candidatus Zambryskibacteria bacterium RIFCSPHIGHO2_01_FULL_44_22b</name>
    <dbReference type="NCBI Taxonomy" id="1802737"/>
    <lineage>
        <taxon>Bacteria</taxon>
        <taxon>Candidatus Zambryskiibacteriota</taxon>
    </lineage>
</organism>
<dbReference type="SUPFAM" id="SSF100950">
    <property type="entry name" value="NagB/RpiA/CoA transferase-like"/>
    <property type="match status" value="1"/>
</dbReference>
<dbReference type="STRING" id="1802737.A2832_01090"/>
<dbReference type="Proteomes" id="UP000178538">
    <property type="component" value="Unassembled WGS sequence"/>
</dbReference>
<dbReference type="Pfam" id="PF01812">
    <property type="entry name" value="5-FTHF_cyc-lig"/>
    <property type="match status" value="1"/>
</dbReference>
<name>A0A1G2SZX3_9BACT</name>
<dbReference type="EMBL" id="MHVG01000018">
    <property type="protein sequence ID" value="OHA90573.1"/>
    <property type="molecule type" value="Genomic_DNA"/>
</dbReference>
<protein>
    <recommendedName>
        <fullName evidence="3">5-formyltetrahydrofolate cyclo-ligase</fullName>
    </recommendedName>
</protein>
<dbReference type="InterPro" id="IPR037171">
    <property type="entry name" value="NagB/RpiA_transferase-like"/>
</dbReference>
<accession>A0A1G2SZX3</accession>
<evidence type="ECO:0008006" key="3">
    <source>
        <dbReference type="Google" id="ProtNLM"/>
    </source>
</evidence>
<evidence type="ECO:0000313" key="1">
    <source>
        <dbReference type="EMBL" id="OHA90573.1"/>
    </source>
</evidence>
<gene>
    <name evidence="1" type="ORF">A2832_01090</name>
</gene>
<dbReference type="Gene3D" id="3.40.50.10420">
    <property type="entry name" value="NagB/RpiA/CoA transferase-like"/>
    <property type="match status" value="1"/>
</dbReference>
<comment type="caution">
    <text evidence="1">The sequence shown here is derived from an EMBL/GenBank/DDBJ whole genome shotgun (WGS) entry which is preliminary data.</text>
</comment>
<evidence type="ECO:0000313" key="2">
    <source>
        <dbReference type="Proteomes" id="UP000178538"/>
    </source>
</evidence>
<sequence>MNFSQQEFESLISTHTGVIAYKPLADEVDYENSTFPIKLHENKKLLQSSKIENPFVWAEKYIEYFKKDKIYILVPGTKFDIYGTRYGRGGGWYDRFLSKVPRAWLRIGVTDISRLSSERLEKKPWDQIMDFVIVREDNSWNIYKTI</sequence>
<proteinExistence type="predicted"/>